<proteinExistence type="predicted"/>
<dbReference type="EMBL" id="AP025516">
    <property type="protein sequence ID" value="BDD87473.1"/>
    <property type="molecule type" value="Genomic_DNA"/>
</dbReference>
<keyword evidence="3" id="KW-0067">ATP-binding</keyword>
<dbReference type="Pfam" id="PF00005">
    <property type="entry name" value="ABC_tran"/>
    <property type="match status" value="1"/>
</dbReference>
<keyword evidence="2" id="KW-0547">Nucleotide-binding</keyword>
<sequence length="338" mass="37048">MNLFSLVGVRQVFAGRTVLDIDCLDLLSGRNYALQGPNGSGKTTLLQVLAFLEEPTQGKIYFNGEPVVWREKKLCALRRKVILVDQHPIMFSTSVRNNVEYGLRMRGLAARQRRRLAEESLELVGLKDFVDRPAHRLSGGETQRVAIARALACAPEVLLFDEPTASVDVENQALIERVIQEIHRQKGVSVIFATHKRLEAARLADHRIFLFNGKLSGPGGENMVSGTLVSRDGSIFFEICPGLDIPVAGGTPGSARASLKAEGIHILSGQDMDRHQVDRSCPATVQQMTVEGNSIKVLLDVGVPLKTIMPHERVAADRILVGDRVQVVIDPQAVQIIA</sequence>
<dbReference type="InterPro" id="IPR050093">
    <property type="entry name" value="ABC_SmlMolc_Importer"/>
</dbReference>
<protein>
    <recommendedName>
        <fullName evidence="4">ABC transporter domain-containing protein</fullName>
    </recommendedName>
</protein>
<evidence type="ECO:0000256" key="1">
    <source>
        <dbReference type="ARBA" id="ARBA00022448"/>
    </source>
</evidence>
<dbReference type="InterPro" id="IPR027417">
    <property type="entry name" value="P-loop_NTPase"/>
</dbReference>
<dbReference type="InterPro" id="IPR003439">
    <property type="entry name" value="ABC_transporter-like_ATP-bd"/>
</dbReference>
<dbReference type="Proteomes" id="UP000830055">
    <property type="component" value="Chromosome"/>
</dbReference>
<evidence type="ECO:0000256" key="3">
    <source>
        <dbReference type="ARBA" id="ARBA00022840"/>
    </source>
</evidence>
<reference evidence="5 6" key="1">
    <citation type="submission" date="2022-01" db="EMBL/GenBank/DDBJ databases">
        <title>Desulfofustis limnae sp. nov., a novel mesophilic sulfate-reducing bacterium isolated from marsh soil.</title>
        <authorList>
            <person name="Watanabe M."/>
            <person name="Takahashi A."/>
            <person name="Kojima H."/>
            <person name="Fukui M."/>
        </authorList>
    </citation>
    <scope>NUCLEOTIDE SEQUENCE [LARGE SCALE GENOMIC DNA]</scope>
    <source>
        <strain evidence="5 6">PPLL</strain>
    </source>
</reference>
<evidence type="ECO:0000313" key="6">
    <source>
        <dbReference type="Proteomes" id="UP000830055"/>
    </source>
</evidence>
<dbReference type="InterPro" id="IPR003593">
    <property type="entry name" value="AAA+_ATPase"/>
</dbReference>
<dbReference type="SUPFAM" id="SSF52540">
    <property type="entry name" value="P-loop containing nucleoside triphosphate hydrolases"/>
    <property type="match status" value="1"/>
</dbReference>
<dbReference type="SMART" id="SM00382">
    <property type="entry name" value="AAA"/>
    <property type="match status" value="1"/>
</dbReference>
<dbReference type="SUPFAM" id="SSF50331">
    <property type="entry name" value="MOP-like"/>
    <property type="match status" value="1"/>
</dbReference>
<dbReference type="PROSITE" id="PS50893">
    <property type="entry name" value="ABC_TRANSPORTER_2"/>
    <property type="match status" value="1"/>
</dbReference>
<evidence type="ECO:0000313" key="5">
    <source>
        <dbReference type="EMBL" id="BDD87473.1"/>
    </source>
</evidence>
<accession>A0ABN6M3J4</accession>
<dbReference type="Gene3D" id="3.40.50.300">
    <property type="entry name" value="P-loop containing nucleotide triphosphate hydrolases"/>
    <property type="match status" value="1"/>
</dbReference>
<evidence type="ECO:0000259" key="4">
    <source>
        <dbReference type="PROSITE" id="PS50893"/>
    </source>
</evidence>
<dbReference type="PANTHER" id="PTHR42781:SF4">
    <property type="entry name" value="SPERMIDINE_PUTRESCINE IMPORT ATP-BINDING PROTEIN POTA"/>
    <property type="match status" value="1"/>
</dbReference>
<organism evidence="5 6">
    <name type="scientific">Desulfofustis limnaeus</name>
    <dbReference type="NCBI Taxonomy" id="2740163"/>
    <lineage>
        <taxon>Bacteria</taxon>
        <taxon>Pseudomonadati</taxon>
        <taxon>Thermodesulfobacteriota</taxon>
        <taxon>Desulfobulbia</taxon>
        <taxon>Desulfobulbales</taxon>
        <taxon>Desulfocapsaceae</taxon>
        <taxon>Desulfofustis</taxon>
    </lineage>
</organism>
<keyword evidence="1" id="KW-0813">Transport</keyword>
<feature type="domain" description="ABC transporter" evidence="4">
    <location>
        <begin position="4"/>
        <end position="237"/>
    </location>
</feature>
<name>A0ABN6M3J4_9BACT</name>
<gene>
    <name evidence="5" type="ORF">DPPLL_18380</name>
</gene>
<keyword evidence="6" id="KW-1185">Reference proteome</keyword>
<evidence type="ECO:0000256" key="2">
    <source>
        <dbReference type="ARBA" id="ARBA00022741"/>
    </source>
</evidence>
<dbReference type="PANTHER" id="PTHR42781">
    <property type="entry name" value="SPERMIDINE/PUTRESCINE IMPORT ATP-BINDING PROTEIN POTA"/>
    <property type="match status" value="1"/>
</dbReference>
<dbReference type="RefSeq" id="WP_284154498.1">
    <property type="nucleotide sequence ID" value="NZ_AP025516.1"/>
</dbReference>
<dbReference type="InterPro" id="IPR008995">
    <property type="entry name" value="Mo/tungstate-bd_C_term_dom"/>
</dbReference>